<evidence type="ECO:0000256" key="5">
    <source>
        <dbReference type="ARBA" id="ARBA00022840"/>
    </source>
</evidence>
<keyword evidence="11" id="KW-1185">Reference proteome</keyword>
<dbReference type="Pfam" id="PF00117">
    <property type="entry name" value="GATase"/>
    <property type="match status" value="1"/>
</dbReference>
<comment type="subunit">
    <text evidence="8">Composed of two chains; the small (or glutamine) chain promotes the hydrolysis of glutamine to ammonia, which is used by the large (or ammonia) chain to synthesize carbamoyl phosphate. Tetramer of heterodimers (alpha,beta)4.</text>
</comment>
<comment type="function">
    <text evidence="8">Small subunit of the glutamine-dependent carbamoyl phosphate synthetase (CPSase). CPSase catalyzes the formation of carbamoyl phosphate from the ammonia moiety of glutamine, carbonate, and phosphate donated by ATP, constituting the first step of 2 biosynthetic pathways, one leading to arginine and/or urea and the other to pyrimidine nucleotides. The small subunit (glutamine amidotransferase) binds and cleaves glutamine to supply the large subunit with the substrate ammonia.</text>
</comment>
<dbReference type="Pfam" id="PF00988">
    <property type="entry name" value="CPSase_sm_chain"/>
    <property type="match status" value="1"/>
</dbReference>
<keyword evidence="6 8" id="KW-0315">Glutamine amidotransferase</keyword>
<keyword evidence="8" id="KW-0028">Amino-acid biosynthesis</keyword>
<dbReference type="InterPro" id="IPR017926">
    <property type="entry name" value="GATASE"/>
</dbReference>
<keyword evidence="8" id="KW-0055">Arginine biosynthesis</keyword>
<dbReference type="AlphaFoldDB" id="A0A8J6I0M0"/>
<evidence type="ECO:0000313" key="11">
    <source>
        <dbReference type="Proteomes" id="UP000657177"/>
    </source>
</evidence>
<dbReference type="PANTHER" id="PTHR43418">
    <property type="entry name" value="MULTIFUNCTIONAL TRYPTOPHAN BIOSYNTHESIS PROTEIN-RELATED"/>
    <property type="match status" value="1"/>
</dbReference>
<dbReference type="InterPro" id="IPR029062">
    <property type="entry name" value="Class_I_gatase-like"/>
</dbReference>
<dbReference type="UniPathway" id="UPA00068">
    <property type="reaction ID" value="UER00171"/>
</dbReference>
<feature type="binding site" evidence="8">
    <location>
        <position position="296"/>
    </location>
    <ligand>
        <name>L-glutamine</name>
        <dbReference type="ChEBI" id="CHEBI:58359"/>
    </ligand>
</feature>
<dbReference type="InterPro" id="IPR050472">
    <property type="entry name" value="Anth_synth/Amidotransfase"/>
</dbReference>
<comment type="caution">
    <text evidence="10">The sequence shown here is derived from an EMBL/GenBank/DDBJ whole genome shotgun (WGS) entry which is preliminary data.</text>
</comment>
<dbReference type="Gene3D" id="3.40.50.880">
    <property type="match status" value="1"/>
</dbReference>
<evidence type="ECO:0000313" key="10">
    <source>
        <dbReference type="EMBL" id="MBA2132142.1"/>
    </source>
</evidence>
<protein>
    <recommendedName>
        <fullName evidence="8">Carbamoyl phosphate synthase small chain</fullName>
        <ecNumber evidence="8">6.3.5.5</ecNumber>
    </recommendedName>
    <alternativeName>
        <fullName evidence="8">Carbamoyl phosphate synthetase glutamine chain</fullName>
    </alternativeName>
</protein>
<keyword evidence="4 8" id="KW-0547">Nucleotide-binding</keyword>
<dbReference type="PRINTS" id="PR00096">
    <property type="entry name" value="GATASE"/>
</dbReference>
<feature type="binding site" evidence="8">
    <location>
        <position position="226"/>
    </location>
    <ligand>
        <name>L-glutamine</name>
        <dbReference type="ChEBI" id="CHEBI:58359"/>
    </ligand>
</feature>
<keyword evidence="8" id="KW-0665">Pyrimidine biosynthesis</keyword>
<dbReference type="InterPro" id="IPR002474">
    <property type="entry name" value="CarbamoylP_synth_ssu_N"/>
</dbReference>
<evidence type="ECO:0000256" key="6">
    <source>
        <dbReference type="ARBA" id="ARBA00022962"/>
    </source>
</evidence>
<feature type="binding site" evidence="8">
    <location>
        <position position="252"/>
    </location>
    <ligand>
        <name>L-glutamine</name>
        <dbReference type="ChEBI" id="CHEBI:58359"/>
    </ligand>
</feature>
<dbReference type="HAMAP" id="MF_01209">
    <property type="entry name" value="CPSase_S_chain"/>
    <property type="match status" value="1"/>
</dbReference>
<keyword evidence="3 8" id="KW-0436">Ligase</keyword>
<dbReference type="GO" id="GO:0044205">
    <property type="term" value="P:'de novo' UMP biosynthetic process"/>
    <property type="evidence" value="ECO:0007669"/>
    <property type="project" value="UniProtKB-UniRule"/>
</dbReference>
<reference evidence="10" key="1">
    <citation type="submission" date="2020-06" db="EMBL/GenBank/DDBJ databases">
        <title>Novel chitinolytic bacterium.</title>
        <authorList>
            <person name="Ungkulpasvich U."/>
            <person name="Kosugi A."/>
            <person name="Uke A."/>
        </authorList>
    </citation>
    <scope>NUCLEOTIDE SEQUENCE</scope>
    <source>
        <strain evidence="10">UUS1-1</strain>
    </source>
</reference>
<comment type="caution">
    <text evidence="8">Lacks conserved residue(s) required for the propagation of feature annotation.</text>
</comment>
<evidence type="ECO:0000256" key="4">
    <source>
        <dbReference type="ARBA" id="ARBA00022741"/>
    </source>
</evidence>
<dbReference type="GO" id="GO:0006526">
    <property type="term" value="P:L-arginine biosynthetic process"/>
    <property type="evidence" value="ECO:0007669"/>
    <property type="project" value="UniProtKB-UniRule"/>
</dbReference>
<dbReference type="Proteomes" id="UP000657177">
    <property type="component" value="Unassembled WGS sequence"/>
</dbReference>
<evidence type="ECO:0000256" key="7">
    <source>
        <dbReference type="ARBA" id="ARBA00048816"/>
    </source>
</evidence>
<comment type="catalytic activity">
    <reaction evidence="8">
        <text>L-glutamine + H2O = L-glutamate + NH4(+)</text>
        <dbReference type="Rhea" id="RHEA:15889"/>
        <dbReference type="ChEBI" id="CHEBI:15377"/>
        <dbReference type="ChEBI" id="CHEBI:28938"/>
        <dbReference type="ChEBI" id="CHEBI:29985"/>
        <dbReference type="ChEBI" id="CHEBI:58359"/>
    </reaction>
</comment>
<dbReference type="SUPFAM" id="SSF52021">
    <property type="entry name" value="Carbamoyl phosphate synthetase, small subunit N-terminal domain"/>
    <property type="match status" value="1"/>
</dbReference>
<accession>A0A8J6I0M0</accession>
<organism evidence="10 11">
    <name type="scientific">Capillibacterium thermochitinicola</name>
    <dbReference type="NCBI Taxonomy" id="2699427"/>
    <lineage>
        <taxon>Bacteria</taxon>
        <taxon>Bacillati</taxon>
        <taxon>Bacillota</taxon>
        <taxon>Capillibacterium</taxon>
    </lineage>
</organism>
<dbReference type="GO" id="GO:0005524">
    <property type="term" value="F:ATP binding"/>
    <property type="evidence" value="ECO:0007669"/>
    <property type="project" value="UniProtKB-UniRule"/>
</dbReference>
<dbReference type="InterPro" id="IPR036480">
    <property type="entry name" value="CarbP_synth_ssu_N_sf"/>
</dbReference>
<dbReference type="PANTHER" id="PTHR43418:SF7">
    <property type="entry name" value="CARBAMOYL-PHOSPHATE SYNTHASE SMALL CHAIN"/>
    <property type="match status" value="1"/>
</dbReference>
<evidence type="ECO:0000259" key="9">
    <source>
        <dbReference type="SMART" id="SM01097"/>
    </source>
</evidence>
<comment type="similarity">
    <text evidence="2 8">Belongs to the CarA family.</text>
</comment>
<feature type="binding site" evidence="8">
    <location>
        <position position="255"/>
    </location>
    <ligand>
        <name>L-glutamine</name>
        <dbReference type="ChEBI" id="CHEBI:58359"/>
    </ligand>
</feature>
<dbReference type="GO" id="GO:0004088">
    <property type="term" value="F:carbamoyl-phosphate synthase (glutamine-hydrolyzing) activity"/>
    <property type="evidence" value="ECO:0007669"/>
    <property type="project" value="UniProtKB-UniRule"/>
</dbReference>
<dbReference type="Gene3D" id="3.50.30.20">
    <property type="entry name" value="Carbamoyl-phosphate synthase small subunit, N-terminal domain"/>
    <property type="match status" value="1"/>
</dbReference>
<gene>
    <name evidence="8 10" type="primary">carA</name>
    <name evidence="10" type="ORF">G5B42_01040</name>
</gene>
<evidence type="ECO:0000256" key="2">
    <source>
        <dbReference type="ARBA" id="ARBA00007800"/>
    </source>
</evidence>
<feature type="binding site" evidence="8">
    <location>
        <position position="224"/>
    </location>
    <ligand>
        <name>L-glutamine</name>
        <dbReference type="ChEBI" id="CHEBI:58359"/>
    </ligand>
</feature>
<evidence type="ECO:0000256" key="3">
    <source>
        <dbReference type="ARBA" id="ARBA00022598"/>
    </source>
</evidence>
<evidence type="ECO:0000256" key="8">
    <source>
        <dbReference type="HAMAP-Rule" id="MF_01209"/>
    </source>
</evidence>
<dbReference type="SMART" id="SM01097">
    <property type="entry name" value="CPSase_sm_chain"/>
    <property type="match status" value="1"/>
</dbReference>
<evidence type="ECO:0000256" key="1">
    <source>
        <dbReference type="ARBA" id="ARBA00005077"/>
    </source>
</evidence>
<dbReference type="NCBIfam" id="TIGR01368">
    <property type="entry name" value="CPSaseIIsmall"/>
    <property type="match status" value="1"/>
</dbReference>
<dbReference type="InterPro" id="IPR006274">
    <property type="entry name" value="CarbamoylP_synth_ssu"/>
</dbReference>
<dbReference type="RefSeq" id="WP_181338589.1">
    <property type="nucleotide sequence ID" value="NZ_JAAKDE010000002.1"/>
</dbReference>
<dbReference type="CDD" id="cd01744">
    <property type="entry name" value="GATase1_CPSase"/>
    <property type="match status" value="1"/>
</dbReference>
<name>A0A8J6I0M0_9FIRM</name>
<keyword evidence="5 8" id="KW-0067">ATP-binding</keyword>
<dbReference type="EC" id="6.3.5.5" evidence="8"/>
<dbReference type="GO" id="GO:0006541">
    <property type="term" value="P:glutamine metabolic process"/>
    <property type="evidence" value="ECO:0007669"/>
    <property type="project" value="InterPro"/>
</dbReference>
<comment type="pathway">
    <text evidence="8">Pyrimidine metabolism; UMP biosynthesis via de novo pathway; (S)-dihydroorotate from bicarbonate: step 1/3.</text>
</comment>
<comment type="pathway">
    <text evidence="1 8">Amino-acid biosynthesis; L-arginine biosynthesis; carbamoyl phosphate from bicarbonate: step 1/1.</text>
</comment>
<proteinExistence type="inferred from homology"/>
<comment type="catalytic activity">
    <reaction evidence="7 8">
        <text>hydrogencarbonate + L-glutamine + 2 ATP + H2O = carbamoyl phosphate + L-glutamate + 2 ADP + phosphate + 2 H(+)</text>
        <dbReference type="Rhea" id="RHEA:18633"/>
        <dbReference type="ChEBI" id="CHEBI:15377"/>
        <dbReference type="ChEBI" id="CHEBI:15378"/>
        <dbReference type="ChEBI" id="CHEBI:17544"/>
        <dbReference type="ChEBI" id="CHEBI:29985"/>
        <dbReference type="ChEBI" id="CHEBI:30616"/>
        <dbReference type="ChEBI" id="CHEBI:43474"/>
        <dbReference type="ChEBI" id="CHEBI:58228"/>
        <dbReference type="ChEBI" id="CHEBI:58359"/>
        <dbReference type="ChEBI" id="CHEBI:456216"/>
        <dbReference type="EC" id="6.3.5.5"/>
    </reaction>
</comment>
<feature type="binding site" evidence="8">
    <location>
        <position position="293"/>
    </location>
    <ligand>
        <name>L-glutamine</name>
        <dbReference type="ChEBI" id="CHEBI:58359"/>
    </ligand>
</feature>
<dbReference type="PRINTS" id="PR00099">
    <property type="entry name" value="CPSGATASE"/>
</dbReference>
<feature type="domain" description="Carbamoyl-phosphate synthase small subunit N-terminal" evidence="9">
    <location>
        <begin position="1"/>
        <end position="134"/>
    </location>
</feature>
<sequence>MAWLVLKDGKAFAGEEFGFWPETDGPVSGEVVFNTAMSGVQEMITDLSYAGQILTFTQPQIGNSGWRRGAGEAGKVLLKGIILREPAAGAGAPGADGSLEEFCVKQKIPGLKGVDTRALARYLRQKGTQPGVLVRDLEAGQRFWAAPAPEENGPAPHWVYQATTAEGYVIPGAGPVVAVLDLGVKRSLLRCLQQKGFCLHVFPAGTPAAAILEVKPKGLVVSSGPGDPAALPAIQAELRKLSGRLPILGIGLGHQLLALAAGAETYKLPFGHRGGNYPVQNLVSGKVLITAQNHAYAVRAESLTGTGFIVWAINMNDGTVEGLRHTEQPILTVQYQPEAAPGPAVHDGVFAWFAAVVEGRMDHAERELA</sequence>
<dbReference type="NCBIfam" id="NF009475">
    <property type="entry name" value="PRK12838.1"/>
    <property type="match status" value="1"/>
</dbReference>
<dbReference type="SUPFAM" id="SSF52317">
    <property type="entry name" value="Class I glutamine amidotransferase-like"/>
    <property type="match status" value="1"/>
</dbReference>
<dbReference type="PROSITE" id="PS51273">
    <property type="entry name" value="GATASE_TYPE_1"/>
    <property type="match status" value="1"/>
</dbReference>
<dbReference type="UniPathway" id="UPA00070">
    <property type="reaction ID" value="UER00115"/>
</dbReference>
<dbReference type="GO" id="GO:0006207">
    <property type="term" value="P:'de novo' pyrimidine nucleobase biosynthetic process"/>
    <property type="evidence" value="ECO:0007669"/>
    <property type="project" value="InterPro"/>
</dbReference>
<dbReference type="EMBL" id="JAAKDE010000002">
    <property type="protein sequence ID" value="MBA2132142.1"/>
    <property type="molecule type" value="Genomic_DNA"/>
</dbReference>
<dbReference type="InterPro" id="IPR035686">
    <property type="entry name" value="CPSase_GATase1"/>
</dbReference>
<feature type="active site" evidence="8">
    <location>
        <position position="338"/>
    </location>
</feature>
<feature type="region of interest" description="CPSase" evidence="8">
    <location>
        <begin position="1"/>
        <end position="175"/>
    </location>
</feature>
<feature type="binding site" evidence="8">
    <location>
        <position position="48"/>
    </location>
    <ligand>
        <name>L-glutamine</name>
        <dbReference type="ChEBI" id="CHEBI:58359"/>
    </ligand>
</feature>